<dbReference type="PANTHER" id="PTHR34107:SF1">
    <property type="entry name" value="SLL0198 PROTEIN"/>
    <property type="match status" value="1"/>
</dbReference>
<accession>A0A5B1CJN3</accession>
<keyword evidence="3" id="KW-1185">Reference proteome</keyword>
<dbReference type="Pfam" id="PF05685">
    <property type="entry name" value="Uma2"/>
    <property type="match status" value="1"/>
</dbReference>
<evidence type="ECO:0000313" key="2">
    <source>
        <dbReference type="EMBL" id="KAA1260492.1"/>
    </source>
</evidence>
<protein>
    <recommendedName>
        <fullName evidence="1">Putative restriction endonuclease domain-containing protein</fullName>
    </recommendedName>
</protein>
<dbReference type="Proteomes" id="UP000322699">
    <property type="component" value="Unassembled WGS sequence"/>
</dbReference>
<organism evidence="2 3">
    <name type="scientific">Rubripirellula obstinata</name>
    <dbReference type="NCBI Taxonomy" id="406547"/>
    <lineage>
        <taxon>Bacteria</taxon>
        <taxon>Pseudomonadati</taxon>
        <taxon>Planctomycetota</taxon>
        <taxon>Planctomycetia</taxon>
        <taxon>Pirellulales</taxon>
        <taxon>Pirellulaceae</taxon>
        <taxon>Rubripirellula</taxon>
    </lineage>
</organism>
<sequence length="225" mass="24785">MQNAAVTNSLADRLIDLGGISPDRVLSDPPPGQATLVDLIRVNEVEGRLCELVDGTLVEKAMGWEESLLASAIGHFLMSFLDENDLGVVTGSDGFSRLYGEVVRGPDVAFISWDRLPDGKIPRGQPIPDLVPDFVVEVLSISNTRAEMARKRREYFQAGVRLIWMVDPRRRTVAVYEAPERFFVADEEATLDGGKVLPGWSVDLATLFGRLDRQRPESGSDTESV</sequence>
<dbReference type="RefSeq" id="WP_068258068.1">
    <property type="nucleotide sequence ID" value="NZ_LWSK01000002.1"/>
</dbReference>
<dbReference type="AlphaFoldDB" id="A0A5B1CJN3"/>
<dbReference type="InterPro" id="IPR008538">
    <property type="entry name" value="Uma2"/>
</dbReference>
<reference evidence="2 3" key="1">
    <citation type="submission" date="2019-08" db="EMBL/GenBank/DDBJ databases">
        <title>Deep-cultivation of Planctomycetes and their phenomic and genomic characterization uncovers novel biology.</title>
        <authorList>
            <person name="Wiegand S."/>
            <person name="Jogler M."/>
            <person name="Boedeker C."/>
            <person name="Pinto D."/>
            <person name="Vollmers J."/>
            <person name="Rivas-Marin E."/>
            <person name="Kohn T."/>
            <person name="Peeters S.H."/>
            <person name="Heuer A."/>
            <person name="Rast P."/>
            <person name="Oberbeckmann S."/>
            <person name="Bunk B."/>
            <person name="Jeske O."/>
            <person name="Meyerdierks A."/>
            <person name="Storesund J.E."/>
            <person name="Kallscheuer N."/>
            <person name="Luecker S."/>
            <person name="Lage O.M."/>
            <person name="Pohl T."/>
            <person name="Merkel B.J."/>
            <person name="Hornburger P."/>
            <person name="Mueller R.-W."/>
            <person name="Bruemmer F."/>
            <person name="Labrenz M."/>
            <person name="Spormann A.M."/>
            <person name="Op Den Camp H."/>
            <person name="Overmann J."/>
            <person name="Amann R."/>
            <person name="Jetten M.S.M."/>
            <person name="Mascher T."/>
            <person name="Medema M.H."/>
            <person name="Devos D.P."/>
            <person name="Kaster A.-K."/>
            <person name="Ovreas L."/>
            <person name="Rohde M."/>
            <person name="Galperin M.Y."/>
            <person name="Jogler C."/>
        </authorList>
    </citation>
    <scope>NUCLEOTIDE SEQUENCE [LARGE SCALE GENOMIC DNA]</scope>
    <source>
        <strain evidence="2 3">LF1</strain>
    </source>
</reference>
<dbReference type="OrthoDB" id="1807117at2"/>
<dbReference type="SUPFAM" id="SSF52980">
    <property type="entry name" value="Restriction endonuclease-like"/>
    <property type="match status" value="1"/>
</dbReference>
<dbReference type="CDD" id="cd06260">
    <property type="entry name" value="DUF820-like"/>
    <property type="match status" value="1"/>
</dbReference>
<proteinExistence type="predicted"/>
<dbReference type="Gene3D" id="3.90.1570.10">
    <property type="entry name" value="tt1808, chain A"/>
    <property type="match status" value="1"/>
</dbReference>
<dbReference type="EMBL" id="VRLW01000001">
    <property type="protein sequence ID" value="KAA1260492.1"/>
    <property type="molecule type" value="Genomic_DNA"/>
</dbReference>
<feature type="domain" description="Putative restriction endonuclease" evidence="1">
    <location>
        <begin position="49"/>
        <end position="204"/>
    </location>
</feature>
<dbReference type="InterPro" id="IPR012296">
    <property type="entry name" value="Nuclease_put_TT1808"/>
</dbReference>
<evidence type="ECO:0000313" key="3">
    <source>
        <dbReference type="Proteomes" id="UP000322699"/>
    </source>
</evidence>
<evidence type="ECO:0000259" key="1">
    <source>
        <dbReference type="Pfam" id="PF05685"/>
    </source>
</evidence>
<dbReference type="InterPro" id="IPR011335">
    <property type="entry name" value="Restrct_endonuc-II-like"/>
</dbReference>
<name>A0A5B1CJN3_9BACT</name>
<gene>
    <name evidence="2" type="ORF">LF1_30320</name>
</gene>
<comment type="caution">
    <text evidence="2">The sequence shown here is derived from an EMBL/GenBank/DDBJ whole genome shotgun (WGS) entry which is preliminary data.</text>
</comment>
<dbReference type="PANTHER" id="PTHR34107">
    <property type="entry name" value="SLL0198 PROTEIN-RELATED"/>
    <property type="match status" value="1"/>
</dbReference>